<dbReference type="Pfam" id="PF08669">
    <property type="entry name" value="GCV_T_C"/>
    <property type="match status" value="1"/>
</dbReference>
<gene>
    <name evidence="3" type="ORF">METZ01_LOCUS40270</name>
</gene>
<dbReference type="InterPro" id="IPR028896">
    <property type="entry name" value="GcvT/YgfZ/DmdA"/>
</dbReference>
<dbReference type="Pfam" id="PF01571">
    <property type="entry name" value="GCV_T"/>
    <property type="match status" value="1"/>
</dbReference>
<organism evidence="3">
    <name type="scientific">marine metagenome</name>
    <dbReference type="NCBI Taxonomy" id="408172"/>
    <lineage>
        <taxon>unclassified sequences</taxon>
        <taxon>metagenomes</taxon>
        <taxon>ecological metagenomes</taxon>
    </lineage>
</organism>
<dbReference type="InterPro" id="IPR027266">
    <property type="entry name" value="TrmE/GcvT-like"/>
</dbReference>
<reference evidence="3" key="1">
    <citation type="submission" date="2018-05" db="EMBL/GenBank/DDBJ databases">
        <authorList>
            <person name="Lanie J.A."/>
            <person name="Ng W.-L."/>
            <person name="Kazmierczak K.M."/>
            <person name="Andrzejewski T.M."/>
            <person name="Davidsen T.M."/>
            <person name="Wayne K.J."/>
            <person name="Tettelin H."/>
            <person name="Glass J.I."/>
            <person name="Rusch D."/>
            <person name="Podicherti R."/>
            <person name="Tsui H.-C.T."/>
            <person name="Winkler M.E."/>
        </authorList>
    </citation>
    <scope>NUCLEOTIDE SEQUENCE</scope>
</reference>
<accession>A0A381R6Q0</accession>
<evidence type="ECO:0008006" key="4">
    <source>
        <dbReference type="Google" id="ProtNLM"/>
    </source>
</evidence>
<evidence type="ECO:0000259" key="1">
    <source>
        <dbReference type="Pfam" id="PF01571"/>
    </source>
</evidence>
<dbReference type="Gene3D" id="3.30.1360.120">
    <property type="entry name" value="Probable tRNA modification gtpase trme, domain 1"/>
    <property type="match status" value="1"/>
</dbReference>
<evidence type="ECO:0000259" key="2">
    <source>
        <dbReference type="Pfam" id="PF08669"/>
    </source>
</evidence>
<dbReference type="SUPFAM" id="SSF101790">
    <property type="entry name" value="Aminomethyltransferase beta-barrel domain"/>
    <property type="match status" value="1"/>
</dbReference>
<dbReference type="AlphaFoldDB" id="A0A381R6Q0"/>
<dbReference type="PANTHER" id="PTHR43757:SF2">
    <property type="entry name" value="AMINOMETHYLTRANSFERASE, MITOCHONDRIAL"/>
    <property type="match status" value="1"/>
</dbReference>
<dbReference type="InterPro" id="IPR006222">
    <property type="entry name" value="GCVT_N"/>
</dbReference>
<sequence length="273" mass="29749">VTIRDVSEEVGALALQGPTSADVLRQVADVDIDALKYFRVTSGAIRNVSVDVSRTGYTGDLGYEIWMPWEDAGRVWDALVDHSQDYLVRPAGMLALDVARIEAGLLLTEVDFFGSRKALIPSQRYSPFEMGLDRLVSLDKSEFVGQPALRDERLAGPPRRIVGLEIDWPAIEVLFEAVGLSPEPPIVASREAVPVYSGREQIGKLTSMVWSPVLKKLIALATVHCNYSASGTKMLIEFTVQAVRHKVEAVVVPTPFFSPSRKTATPPATAGSS</sequence>
<feature type="domain" description="GCVT N-terminal" evidence="1">
    <location>
        <begin position="1"/>
        <end position="140"/>
    </location>
</feature>
<dbReference type="EMBL" id="UINC01001724">
    <property type="protein sequence ID" value="SUZ87416.1"/>
    <property type="molecule type" value="Genomic_DNA"/>
</dbReference>
<dbReference type="InterPro" id="IPR029043">
    <property type="entry name" value="GcvT/YgfZ_C"/>
</dbReference>
<dbReference type="SUPFAM" id="SSF103025">
    <property type="entry name" value="Folate-binding domain"/>
    <property type="match status" value="1"/>
</dbReference>
<name>A0A381R6Q0_9ZZZZ</name>
<feature type="domain" description="Aminomethyltransferase C-terminal" evidence="2">
    <location>
        <begin position="178"/>
        <end position="257"/>
    </location>
</feature>
<feature type="non-terminal residue" evidence="3">
    <location>
        <position position="1"/>
    </location>
</feature>
<protein>
    <recommendedName>
        <fullName evidence="4">Aminomethyltransferase folate-binding domain-containing protein</fullName>
    </recommendedName>
</protein>
<proteinExistence type="predicted"/>
<dbReference type="PANTHER" id="PTHR43757">
    <property type="entry name" value="AMINOMETHYLTRANSFERASE"/>
    <property type="match status" value="1"/>
</dbReference>
<dbReference type="PIRSF" id="PIRSF006487">
    <property type="entry name" value="GcvT"/>
    <property type="match status" value="1"/>
</dbReference>
<evidence type="ECO:0000313" key="3">
    <source>
        <dbReference type="EMBL" id="SUZ87416.1"/>
    </source>
</evidence>
<dbReference type="InterPro" id="IPR013977">
    <property type="entry name" value="GcvT_C"/>
</dbReference>